<dbReference type="InterPro" id="IPR012338">
    <property type="entry name" value="Beta-lactam/transpept-like"/>
</dbReference>
<protein>
    <submittedName>
        <fullName evidence="2">Esterase EstB</fullName>
        <ecNumber evidence="2">3.1.1.-</ecNumber>
    </submittedName>
</protein>
<dbReference type="EC" id="3.1.1.-" evidence="2"/>
<feature type="domain" description="Beta-lactamase-related" evidence="1">
    <location>
        <begin position="3"/>
        <end position="291"/>
    </location>
</feature>
<dbReference type="Gene3D" id="3.40.710.10">
    <property type="entry name" value="DD-peptidase/beta-lactamase superfamily"/>
    <property type="match status" value="1"/>
</dbReference>
<name>A0A143PVU9_LUTPR</name>
<dbReference type="STRING" id="1855912.LuPra_05224"/>
<dbReference type="Proteomes" id="UP000076079">
    <property type="component" value="Chromosome"/>
</dbReference>
<evidence type="ECO:0000313" key="3">
    <source>
        <dbReference type="Proteomes" id="UP000076079"/>
    </source>
</evidence>
<proteinExistence type="predicted"/>
<dbReference type="PANTHER" id="PTHR43283">
    <property type="entry name" value="BETA-LACTAMASE-RELATED"/>
    <property type="match status" value="1"/>
</dbReference>
<keyword evidence="2" id="KW-0378">Hydrolase</keyword>
<reference evidence="2 3" key="1">
    <citation type="journal article" date="2016" name="Genome Announc.">
        <title>First Complete Genome Sequence of a Subdivision 6 Acidobacterium Strain.</title>
        <authorList>
            <person name="Huang S."/>
            <person name="Vieira S."/>
            <person name="Bunk B."/>
            <person name="Riedel T."/>
            <person name="Sproer C."/>
            <person name="Overmann J."/>
        </authorList>
    </citation>
    <scope>NUCLEOTIDE SEQUENCE [LARGE SCALE GENOMIC DNA]</scope>
    <source>
        <strain evidence="3">DSM 100886 HEG_-6_39</strain>
    </source>
</reference>
<reference evidence="3" key="2">
    <citation type="submission" date="2016-04" db="EMBL/GenBank/DDBJ databases">
        <title>First Complete Genome Sequence of a Subdivision 6 Acidobacterium.</title>
        <authorList>
            <person name="Huang S."/>
            <person name="Vieira S."/>
            <person name="Bunk B."/>
            <person name="Riedel T."/>
            <person name="Sproeer C."/>
            <person name="Overmann J."/>
        </authorList>
    </citation>
    <scope>NUCLEOTIDE SEQUENCE [LARGE SCALE GENOMIC DNA]</scope>
    <source>
        <strain evidence="3">DSM 100886 HEG_-6_39</strain>
    </source>
</reference>
<dbReference type="PANTHER" id="PTHR43283:SF3">
    <property type="entry name" value="BETA-LACTAMASE FAMILY PROTEIN (AFU_ORTHOLOGUE AFUA_5G07500)"/>
    <property type="match status" value="1"/>
</dbReference>
<dbReference type="SUPFAM" id="SSF56601">
    <property type="entry name" value="beta-lactamase/transpeptidase-like"/>
    <property type="match status" value="1"/>
</dbReference>
<evidence type="ECO:0000313" key="2">
    <source>
        <dbReference type="EMBL" id="AMY11954.1"/>
    </source>
</evidence>
<dbReference type="AlphaFoldDB" id="A0A143PVU9"/>
<dbReference type="Pfam" id="PF00144">
    <property type="entry name" value="Beta-lactamase"/>
    <property type="match status" value="1"/>
</dbReference>
<accession>A0A143PVU9</accession>
<keyword evidence="3" id="KW-1185">Reference proteome</keyword>
<gene>
    <name evidence="2" type="primary">estB_4</name>
    <name evidence="2" type="ORF">LuPra_05224</name>
</gene>
<organism evidence="2 3">
    <name type="scientific">Luteitalea pratensis</name>
    <dbReference type="NCBI Taxonomy" id="1855912"/>
    <lineage>
        <taxon>Bacteria</taxon>
        <taxon>Pseudomonadati</taxon>
        <taxon>Acidobacteriota</taxon>
        <taxon>Vicinamibacteria</taxon>
        <taxon>Vicinamibacterales</taxon>
        <taxon>Vicinamibacteraceae</taxon>
        <taxon>Luteitalea</taxon>
    </lineage>
</organism>
<evidence type="ECO:0000259" key="1">
    <source>
        <dbReference type="Pfam" id="PF00144"/>
    </source>
</evidence>
<dbReference type="KEGG" id="abac:LuPra_05224"/>
<dbReference type="EMBL" id="CP015136">
    <property type="protein sequence ID" value="AMY11954.1"/>
    <property type="molecule type" value="Genomic_DNA"/>
</dbReference>
<dbReference type="GO" id="GO:0016787">
    <property type="term" value="F:hydrolase activity"/>
    <property type="evidence" value="ECO:0007669"/>
    <property type="project" value="UniProtKB-KW"/>
</dbReference>
<dbReference type="OrthoDB" id="9801061at2"/>
<dbReference type="InterPro" id="IPR050789">
    <property type="entry name" value="Diverse_Enzym_Activities"/>
</dbReference>
<dbReference type="InterPro" id="IPR001466">
    <property type="entry name" value="Beta-lactam-related"/>
</dbReference>
<dbReference type="RefSeq" id="WP_157899697.1">
    <property type="nucleotide sequence ID" value="NZ_CP015136.1"/>
</dbReference>
<sequence length="308" mass="33473">MLHVRRAGQELSRAFGAARVDLPFLIASPTKPMTASGVLWLRDRRELALSDAVSTYLPEFRGGQRGEVTIGHLLTHTSGLPDMLPDNPELRRRHAPLSEFVARTCRTPLLFRPGTKVSYQSMGILLGAAIAEKVSGEPMPGFMARTIFHPLGMRQTSLGLGDRPIAETAQCQVPEADRGDWDWNSPYWRNLGAPWGGAHATARDLGAFLDAFASPAGEVLAPATRREMRAIQTGTLRPRFGLGWQREPGAFGRTCSAETFGHFGSTGTMAWHDPATATTFVLLTTRPATDSMASLLRPASEIIGRTNG</sequence>